<sequence>MKKNYVLALLAAASFAACSKKDDNNNTTPPPASGNDTIMIRNKITANQTWNKNKVYVLRGYVYVDNATLSIEAGTKIISMRDSAGVLVVYKGAQLQANGTADNPIVFTSGHTEKKPGDLGGIVLVGKATGNGNHSKIEGNVDAAYSAFGGNQDDDNSGSLQYVRIEYAGKAVAANDEINGLSLYCVGNKTTLNYIQVVNGLDDAFEFFGGSVNAKHLIAYNCADDDFDMDDAYHGMIQFAVSVKQPSFTDKKSDGDVSNNFEVDNTNPKNLPITTTPTTFPVLSNFTAIGPNNDVRTSADYGYGMRWRRGTKFILGNSIIMGAQKAALRIDDNVTIGFYADGTSGLKNSLLHGSSDLFSTADGSAAVVLDAAGLQNLVTGRDATKIFAAANAGDIKLKDPFNNKTPDLAPQTGSPAIVADPAKFDGKLADAFFEKVKYLGAVDPANDWTKAKWVAWDRIVVTQ</sequence>
<dbReference type="PROSITE" id="PS51257">
    <property type="entry name" value="PROKAR_LIPOPROTEIN"/>
    <property type="match status" value="1"/>
</dbReference>
<dbReference type="RefSeq" id="WP_113615574.1">
    <property type="nucleotide sequence ID" value="NZ_QFFJ01000001.1"/>
</dbReference>
<organism evidence="2 3">
    <name type="scientific">Chitinophaga flava</name>
    <dbReference type="NCBI Taxonomy" id="2259036"/>
    <lineage>
        <taxon>Bacteria</taxon>
        <taxon>Pseudomonadati</taxon>
        <taxon>Bacteroidota</taxon>
        <taxon>Chitinophagia</taxon>
        <taxon>Chitinophagales</taxon>
        <taxon>Chitinophagaceae</taxon>
        <taxon>Chitinophaga</taxon>
    </lineage>
</organism>
<comment type="caution">
    <text evidence="2">The sequence shown here is derived from an EMBL/GenBank/DDBJ whole genome shotgun (WGS) entry which is preliminary data.</text>
</comment>
<reference evidence="2 3" key="1">
    <citation type="submission" date="2018-05" db="EMBL/GenBank/DDBJ databases">
        <title>Chitinophaga sp. K3CV102501T nov., isolated from isolated from a monsoon evergreen broad-leaved forest soil.</title>
        <authorList>
            <person name="Lv Y."/>
        </authorList>
    </citation>
    <scope>NUCLEOTIDE SEQUENCE [LARGE SCALE GENOMIC DNA]</scope>
    <source>
        <strain evidence="2 3">GDMCC 1.1325</strain>
    </source>
</reference>
<evidence type="ECO:0000313" key="3">
    <source>
        <dbReference type="Proteomes" id="UP000253410"/>
    </source>
</evidence>
<feature type="chain" id="PRO_5016843388" description="Cell shape-determining protein MreB" evidence="1">
    <location>
        <begin position="20"/>
        <end position="463"/>
    </location>
</feature>
<keyword evidence="3" id="KW-1185">Reference proteome</keyword>
<dbReference type="Proteomes" id="UP000253410">
    <property type="component" value="Unassembled WGS sequence"/>
</dbReference>
<accession>A0A365Y3S2</accession>
<protein>
    <recommendedName>
        <fullName evidence="4">Cell shape-determining protein MreB</fullName>
    </recommendedName>
</protein>
<dbReference type="PANTHER" id="PTHR41339:SF1">
    <property type="entry name" value="SECRETED PROTEIN"/>
    <property type="match status" value="1"/>
</dbReference>
<dbReference type="OrthoDB" id="1521716at2"/>
<keyword evidence="1" id="KW-0732">Signal</keyword>
<evidence type="ECO:0000313" key="2">
    <source>
        <dbReference type="EMBL" id="RBL92978.1"/>
    </source>
</evidence>
<evidence type="ECO:0008006" key="4">
    <source>
        <dbReference type="Google" id="ProtNLM"/>
    </source>
</evidence>
<dbReference type="AlphaFoldDB" id="A0A365Y3S2"/>
<name>A0A365Y3S2_9BACT</name>
<feature type="signal peptide" evidence="1">
    <location>
        <begin position="1"/>
        <end position="19"/>
    </location>
</feature>
<proteinExistence type="predicted"/>
<dbReference type="EMBL" id="QFFJ01000001">
    <property type="protein sequence ID" value="RBL92978.1"/>
    <property type="molecule type" value="Genomic_DNA"/>
</dbReference>
<gene>
    <name evidence="2" type="ORF">DF182_10500</name>
</gene>
<dbReference type="PANTHER" id="PTHR41339">
    <property type="entry name" value="LIPL48"/>
    <property type="match status" value="1"/>
</dbReference>
<evidence type="ECO:0000256" key="1">
    <source>
        <dbReference type="SAM" id="SignalP"/>
    </source>
</evidence>